<dbReference type="Proteomes" id="UP001183643">
    <property type="component" value="Unassembled WGS sequence"/>
</dbReference>
<sequence>MVKWEYALLIRRRVPDGGQWVITFAWYAPDGTVQDVTMYGTAVISQLNQAGAAGWEMISASEDVNNLQGTTEVHRYHFKRPLD</sequence>
<protein>
    <recommendedName>
        <fullName evidence="3">DUF4177 domain-containing protein</fullName>
    </recommendedName>
</protein>
<evidence type="ECO:0008006" key="3">
    <source>
        <dbReference type="Google" id="ProtNLM"/>
    </source>
</evidence>
<reference evidence="1" key="1">
    <citation type="submission" date="2023-07" db="EMBL/GenBank/DDBJ databases">
        <title>Sequencing the genomes of 1000 actinobacteria strains.</title>
        <authorList>
            <person name="Klenk H.-P."/>
        </authorList>
    </citation>
    <scope>NUCLEOTIDE SEQUENCE</scope>
    <source>
        <strain evidence="1">DSM 44707</strain>
    </source>
</reference>
<keyword evidence="2" id="KW-1185">Reference proteome</keyword>
<evidence type="ECO:0000313" key="2">
    <source>
        <dbReference type="Proteomes" id="UP001183643"/>
    </source>
</evidence>
<dbReference type="RefSeq" id="WP_310372056.1">
    <property type="nucleotide sequence ID" value="NZ_JAVDYB010000001.1"/>
</dbReference>
<organism evidence="1 2">
    <name type="scientific">Catenuloplanes atrovinosus</name>
    <dbReference type="NCBI Taxonomy" id="137266"/>
    <lineage>
        <taxon>Bacteria</taxon>
        <taxon>Bacillati</taxon>
        <taxon>Actinomycetota</taxon>
        <taxon>Actinomycetes</taxon>
        <taxon>Micromonosporales</taxon>
        <taxon>Micromonosporaceae</taxon>
        <taxon>Catenuloplanes</taxon>
    </lineage>
</organism>
<dbReference type="EMBL" id="JAVDYB010000001">
    <property type="protein sequence ID" value="MDR7278882.1"/>
    <property type="molecule type" value="Genomic_DNA"/>
</dbReference>
<accession>A0AAE3YUH7</accession>
<proteinExistence type="predicted"/>
<dbReference type="AlphaFoldDB" id="A0AAE3YUH7"/>
<gene>
    <name evidence="1" type="ORF">J2S41_005660</name>
</gene>
<evidence type="ECO:0000313" key="1">
    <source>
        <dbReference type="EMBL" id="MDR7278882.1"/>
    </source>
</evidence>
<comment type="caution">
    <text evidence="1">The sequence shown here is derived from an EMBL/GenBank/DDBJ whole genome shotgun (WGS) entry which is preliminary data.</text>
</comment>
<name>A0AAE3YUH7_9ACTN</name>